<keyword evidence="24" id="KW-1185">Reference proteome</keyword>
<evidence type="ECO:0000256" key="10">
    <source>
        <dbReference type="ARBA" id="ARBA00022605"/>
    </source>
</evidence>
<comment type="subcellular location">
    <subcellularLocation>
        <location evidence="4 18">Cytoplasm</location>
    </subcellularLocation>
</comment>
<feature type="binding site" evidence="18">
    <location>
        <position position="243"/>
    </location>
    <ligand>
        <name>Zn(2+)</name>
        <dbReference type="ChEBI" id="CHEBI:29105"/>
    </ligand>
</feature>
<comment type="function">
    <text evidence="18">Catalyzes the conversion of 3-deoxy-D-arabino-heptulosonate 7-phosphate (DAHP) to dehydroquinate (DHQ).</text>
</comment>
<comment type="catalytic activity">
    <reaction evidence="1 18">
        <text>7-phospho-2-dehydro-3-deoxy-D-arabino-heptonate = 3-dehydroquinate + phosphate</text>
        <dbReference type="Rhea" id="RHEA:21968"/>
        <dbReference type="ChEBI" id="CHEBI:32364"/>
        <dbReference type="ChEBI" id="CHEBI:43474"/>
        <dbReference type="ChEBI" id="CHEBI:58394"/>
        <dbReference type="EC" id="4.2.3.4"/>
    </reaction>
</comment>
<keyword evidence="10 18" id="KW-0028">Amino-acid biosynthesis</keyword>
<evidence type="ECO:0000256" key="9">
    <source>
        <dbReference type="ARBA" id="ARBA00022490"/>
    </source>
</evidence>
<comment type="similarity">
    <text evidence="6 18">Belongs to the sugar phosphate cyclases superfamily. Dehydroquinate synthase family.</text>
</comment>
<dbReference type="CDD" id="cd08195">
    <property type="entry name" value="DHQS"/>
    <property type="match status" value="1"/>
</dbReference>
<keyword evidence="12 18" id="KW-0547">Nucleotide-binding</keyword>
<evidence type="ECO:0000259" key="20">
    <source>
        <dbReference type="Pfam" id="PF24621"/>
    </source>
</evidence>
<dbReference type="Pfam" id="PF01761">
    <property type="entry name" value="DHQ_synthase"/>
    <property type="match status" value="1"/>
</dbReference>
<evidence type="ECO:0000256" key="16">
    <source>
        <dbReference type="ARBA" id="ARBA00023239"/>
    </source>
</evidence>
<evidence type="ECO:0000256" key="3">
    <source>
        <dbReference type="ARBA" id="ARBA00001947"/>
    </source>
</evidence>
<dbReference type="SUPFAM" id="SSF56796">
    <property type="entry name" value="Dehydroquinate synthase-like"/>
    <property type="match status" value="1"/>
</dbReference>
<feature type="binding site" evidence="18">
    <location>
        <position position="181"/>
    </location>
    <ligand>
        <name>Zn(2+)</name>
        <dbReference type="ChEBI" id="CHEBI:29105"/>
    </ligand>
</feature>
<keyword evidence="9 18" id="KW-0963">Cytoplasm</keyword>
<evidence type="ECO:0000256" key="18">
    <source>
        <dbReference type="HAMAP-Rule" id="MF_00110"/>
    </source>
</evidence>
<dbReference type="PANTHER" id="PTHR43622:SF7">
    <property type="entry name" value="3-DEHYDROQUINATE SYNTHASE, CHLOROPLASTIC"/>
    <property type="match status" value="1"/>
</dbReference>
<dbReference type="GO" id="GO:0008652">
    <property type="term" value="P:amino acid biosynthetic process"/>
    <property type="evidence" value="ECO:0007669"/>
    <property type="project" value="UniProtKB-KW"/>
</dbReference>
<evidence type="ECO:0000256" key="4">
    <source>
        <dbReference type="ARBA" id="ARBA00004496"/>
    </source>
</evidence>
<reference evidence="21 24" key="2">
    <citation type="submission" date="2018-12" db="EMBL/GenBank/DDBJ databases">
        <title>Comparitive functional genomics of dry heat resistant strains isolated from the viking spacecraft.</title>
        <authorList>
            <person name="Seuylemezian A."/>
            <person name="Vaishampayan P."/>
        </authorList>
    </citation>
    <scope>NUCLEOTIDE SEQUENCE [LARGE SCALE GENOMIC DNA]</scope>
    <source>
        <strain evidence="21 24">M6-11</strain>
    </source>
</reference>
<dbReference type="GO" id="GO:0046872">
    <property type="term" value="F:metal ion binding"/>
    <property type="evidence" value="ECO:0007669"/>
    <property type="project" value="UniProtKB-KW"/>
</dbReference>
<comment type="pathway">
    <text evidence="5 18">Metabolic intermediate biosynthesis; chorismate biosynthesis; chorismate from D-erythrose 4-phosphate and phosphoenolpyruvate: step 2/7.</text>
</comment>
<evidence type="ECO:0000313" key="24">
    <source>
        <dbReference type="Proteomes" id="UP000272481"/>
    </source>
</evidence>
<dbReference type="EMBL" id="RWGW01000001">
    <property type="protein sequence ID" value="RSK37911.1"/>
    <property type="molecule type" value="Genomic_DNA"/>
</dbReference>
<evidence type="ECO:0000256" key="13">
    <source>
        <dbReference type="ARBA" id="ARBA00022833"/>
    </source>
</evidence>
<dbReference type="AlphaFoldDB" id="A0A1G7ALE8"/>
<evidence type="ECO:0000256" key="5">
    <source>
        <dbReference type="ARBA" id="ARBA00004661"/>
    </source>
</evidence>
<feature type="domain" description="3-dehydroquinate synthase C-terminal" evidence="20">
    <location>
        <begin position="178"/>
        <end position="321"/>
    </location>
</feature>
<dbReference type="InterPro" id="IPR016037">
    <property type="entry name" value="DHQ_synth_AroB"/>
</dbReference>
<keyword evidence="13 18" id="KW-0862">Zinc</keyword>
<comment type="caution">
    <text evidence="18">Lacks conserved residue(s) required for the propagation of feature annotation.</text>
</comment>
<feature type="domain" description="3-dehydroquinate synthase N-terminal" evidence="19">
    <location>
        <begin position="65"/>
        <end position="176"/>
    </location>
</feature>
<dbReference type="Pfam" id="PF24621">
    <property type="entry name" value="DHQS_C"/>
    <property type="match status" value="1"/>
</dbReference>
<keyword evidence="15 18" id="KW-0057">Aromatic amino acid biosynthesis</keyword>
<reference evidence="22 23" key="1">
    <citation type="submission" date="2016-10" db="EMBL/GenBank/DDBJ databases">
        <authorList>
            <person name="de Groot N.N."/>
        </authorList>
    </citation>
    <scope>NUCLEOTIDE SEQUENCE [LARGE SCALE GENOMIC DNA]</scope>
    <source>
        <strain evidence="22 23">CGMCC 1.6762</strain>
    </source>
</reference>
<evidence type="ECO:0000256" key="14">
    <source>
        <dbReference type="ARBA" id="ARBA00023027"/>
    </source>
</evidence>
<dbReference type="GO" id="GO:0009423">
    <property type="term" value="P:chorismate biosynthetic process"/>
    <property type="evidence" value="ECO:0007669"/>
    <property type="project" value="UniProtKB-UniRule"/>
</dbReference>
<feature type="binding site" evidence="18">
    <location>
        <position position="260"/>
    </location>
    <ligand>
        <name>Zn(2+)</name>
        <dbReference type="ChEBI" id="CHEBI:29105"/>
    </ligand>
</feature>
<protein>
    <recommendedName>
        <fullName evidence="8 18">3-dehydroquinate synthase</fullName>
        <shortName evidence="18">DHQS</shortName>
        <ecNumber evidence="7 18">4.2.3.4</ecNumber>
    </recommendedName>
</protein>
<evidence type="ECO:0000256" key="12">
    <source>
        <dbReference type="ARBA" id="ARBA00022741"/>
    </source>
</evidence>
<evidence type="ECO:0000313" key="23">
    <source>
        <dbReference type="Proteomes" id="UP000198823"/>
    </source>
</evidence>
<organism evidence="22 23">
    <name type="scientific">Bhargavaea beijingensis</name>
    <dbReference type="NCBI Taxonomy" id="426756"/>
    <lineage>
        <taxon>Bacteria</taxon>
        <taxon>Bacillati</taxon>
        <taxon>Bacillota</taxon>
        <taxon>Bacilli</taxon>
        <taxon>Bacillales</taxon>
        <taxon>Caryophanaceae</taxon>
        <taxon>Bhargavaea</taxon>
    </lineage>
</organism>
<dbReference type="InterPro" id="IPR056179">
    <property type="entry name" value="DHQS_C"/>
</dbReference>
<dbReference type="Gene3D" id="3.40.50.1970">
    <property type="match status" value="1"/>
</dbReference>
<feature type="binding site" evidence="18">
    <location>
        <position position="148"/>
    </location>
    <ligand>
        <name>NAD(+)</name>
        <dbReference type="ChEBI" id="CHEBI:57540"/>
    </ligand>
</feature>
<evidence type="ECO:0000256" key="17">
    <source>
        <dbReference type="ARBA" id="ARBA00023285"/>
    </source>
</evidence>
<evidence type="ECO:0000256" key="15">
    <source>
        <dbReference type="ARBA" id="ARBA00023141"/>
    </source>
</evidence>
<dbReference type="GO" id="GO:0003856">
    <property type="term" value="F:3-dehydroquinate synthase activity"/>
    <property type="evidence" value="ECO:0007669"/>
    <property type="project" value="UniProtKB-UniRule"/>
</dbReference>
<dbReference type="GO" id="GO:0005737">
    <property type="term" value="C:cytoplasm"/>
    <property type="evidence" value="ECO:0007669"/>
    <property type="project" value="UniProtKB-SubCell"/>
</dbReference>
<evidence type="ECO:0000313" key="22">
    <source>
        <dbReference type="EMBL" id="SDE15540.1"/>
    </source>
</evidence>
<evidence type="ECO:0000256" key="11">
    <source>
        <dbReference type="ARBA" id="ARBA00022723"/>
    </source>
</evidence>
<evidence type="ECO:0000259" key="19">
    <source>
        <dbReference type="Pfam" id="PF01761"/>
    </source>
</evidence>
<evidence type="ECO:0000256" key="7">
    <source>
        <dbReference type="ARBA" id="ARBA00013031"/>
    </source>
</evidence>
<comment type="cofactor">
    <cofactor evidence="3">
        <name>Zn(2+)</name>
        <dbReference type="ChEBI" id="CHEBI:29105"/>
    </cofactor>
</comment>
<keyword evidence="17 18" id="KW-0170">Cobalt</keyword>
<accession>A0A1G7ALE8</accession>
<feature type="binding site" evidence="18">
    <location>
        <begin position="127"/>
        <end position="128"/>
    </location>
    <ligand>
        <name>NAD(+)</name>
        <dbReference type="ChEBI" id="CHEBI:57540"/>
    </ligand>
</feature>
<sequence length="363" mass="38909">METVKVETKDRSYDVVVGPGALNGLEGLVADADRVAVIADKKVAGLHGGRLRAVLDEAGVDAAWMDVPSGESCKTLEWFGRTQQFLLDAGCTRKSVMIAFGGGACGDLAGYAAAAYMRGIRFVQCPTTILAHDSSVGGKTAINLPGGKNMTGAFHQPIGVLYDTDLLRTLPDVEVRSGMAEAVKHVLISSKKDALGLLHTMELAEMGEEELIRLIVRGIRVKADIVGRDEREGSVRKYLNFGHTYGHAVEAAAGYGGITHGEAVMTGMIYALILSERITGAGRELTDALQAFAEKNGYPLKEISSHPFDGLLGYMKKDKKASFGDLHFVLLPEAGAPEVRRVSEGDCKAADREYRIRTGVEPE</sequence>
<comment type="cofactor">
    <cofactor evidence="2 18">
        <name>NAD(+)</name>
        <dbReference type="ChEBI" id="CHEBI:57540"/>
    </cofactor>
</comment>
<dbReference type="EC" id="4.2.3.4" evidence="7 18"/>
<keyword evidence="16 18" id="KW-0456">Lyase</keyword>
<dbReference type="EMBL" id="FNAR01000004">
    <property type="protein sequence ID" value="SDE15540.1"/>
    <property type="molecule type" value="Genomic_DNA"/>
</dbReference>
<dbReference type="RefSeq" id="WP_092095138.1">
    <property type="nucleotide sequence ID" value="NZ_FNAR01000004.1"/>
</dbReference>
<dbReference type="PANTHER" id="PTHR43622">
    <property type="entry name" value="3-DEHYDROQUINATE SYNTHASE"/>
    <property type="match status" value="1"/>
</dbReference>
<dbReference type="InterPro" id="IPR050071">
    <property type="entry name" value="Dehydroquinate_synthase"/>
</dbReference>
<dbReference type="Gene3D" id="1.20.1090.10">
    <property type="entry name" value="Dehydroquinate synthase-like - alpha domain"/>
    <property type="match status" value="1"/>
</dbReference>
<dbReference type="STRING" id="426756.SAMN04488126_10473"/>
<dbReference type="InterPro" id="IPR030960">
    <property type="entry name" value="DHQS/DOIS_N"/>
</dbReference>
<dbReference type="GO" id="GO:0000166">
    <property type="term" value="F:nucleotide binding"/>
    <property type="evidence" value="ECO:0007669"/>
    <property type="project" value="UniProtKB-KW"/>
</dbReference>
<name>A0A1G7ALE8_9BACL</name>
<dbReference type="HAMAP" id="MF_00110">
    <property type="entry name" value="DHQ_synthase"/>
    <property type="match status" value="1"/>
</dbReference>
<dbReference type="OrthoDB" id="9806583at2"/>
<keyword evidence="11 18" id="KW-0479">Metal-binding</keyword>
<feature type="binding site" evidence="18">
    <location>
        <begin position="103"/>
        <end position="107"/>
    </location>
    <ligand>
        <name>NAD(+)</name>
        <dbReference type="ChEBI" id="CHEBI:57540"/>
    </ligand>
</feature>
<proteinExistence type="inferred from homology"/>
<evidence type="ECO:0000313" key="21">
    <source>
        <dbReference type="EMBL" id="RSK37911.1"/>
    </source>
</evidence>
<dbReference type="GO" id="GO:0009073">
    <property type="term" value="P:aromatic amino acid family biosynthetic process"/>
    <property type="evidence" value="ECO:0007669"/>
    <property type="project" value="UniProtKB-KW"/>
</dbReference>
<dbReference type="PIRSF" id="PIRSF001455">
    <property type="entry name" value="DHQ_synth"/>
    <property type="match status" value="1"/>
</dbReference>
<feature type="binding site" evidence="18">
    <location>
        <begin position="69"/>
        <end position="74"/>
    </location>
    <ligand>
        <name>NAD(+)</name>
        <dbReference type="ChEBI" id="CHEBI:57540"/>
    </ligand>
</feature>
<dbReference type="Proteomes" id="UP000272481">
    <property type="component" value="Unassembled WGS sequence"/>
</dbReference>
<feature type="binding site" evidence="18">
    <location>
        <position position="139"/>
    </location>
    <ligand>
        <name>NAD(+)</name>
        <dbReference type="ChEBI" id="CHEBI:57540"/>
    </ligand>
</feature>
<keyword evidence="14 18" id="KW-0520">NAD</keyword>
<evidence type="ECO:0000256" key="2">
    <source>
        <dbReference type="ARBA" id="ARBA00001911"/>
    </source>
</evidence>
<evidence type="ECO:0000256" key="6">
    <source>
        <dbReference type="ARBA" id="ARBA00005412"/>
    </source>
</evidence>
<comment type="cofactor">
    <cofactor evidence="18">
        <name>Co(2+)</name>
        <dbReference type="ChEBI" id="CHEBI:48828"/>
    </cofactor>
    <cofactor evidence="18">
        <name>Zn(2+)</name>
        <dbReference type="ChEBI" id="CHEBI:29105"/>
    </cofactor>
    <text evidence="18">Binds 1 divalent metal cation per subunit. Can use either Co(2+) or Zn(2+).</text>
</comment>
<dbReference type="Proteomes" id="UP000198823">
    <property type="component" value="Unassembled WGS sequence"/>
</dbReference>
<evidence type="ECO:0000256" key="1">
    <source>
        <dbReference type="ARBA" id="ARBA00001393"/>
    </source>
</evidence>
<dbReference type="InterPro" id="IPR030963">
    <property type="entry name" value="DHQ_synth_fam"/>
</dbReference>
<dbReference type="UniPathway" id="UPA00053">
    <property type="reaction ID" value="UER00085"/>
</dbReference>
<dbReference type="NCBIfam" id="TIGR01357">
    <property type="entry name" value="aroB"/>
    <property type="match status" value="1"/>
</dbReference>
<evidence type="ECO:0000256" key="8">
    <source>
        <dbReference type="ARBA" id="ARBA00017684"/>
    </source>
</evidence>
<dbReference type="FunFam" id="3.40.50.1970:FF:000007">
    <property type="entry name" value="Pentafunctional AROM polypeptide"/>
    <property type="match status" value="1"/>
</dbReference>
<gene>
    <name evidence="18" type="primary">aroB</name>
    <name evidence="21" type="ORF">EJA12_00325</name>
    <name evidence="22" type="ORF">SAMN04488126_10473</name>
</gene>